<accession>A0A6J3MAQ8</accession>
<reference evidence="3" key="1">
    <citation type="submission" date="2020-01" db="EMBL/GenBank/DDBJ databases">
        <authorList>
            <consortium name="DOE Joint Genome Institute"/>
            <person name="Haridas S."/>
            <person name="Albert R."/>
            <person name="Binder M."/>
            <person name="Bloem J."/>
            <person name="Labutti K."/>
            <person name="Salamov A."/>
            <person name="Andreopoulos B."/>
            <person name="Baker S.E."/>
            <person name="Barry K."/>
            <person name="Bills G."/>
            <person name="Bluhm B.H."/>
            <person name="Cannon C."/>
            <person name="Castanera R."/>
            <person name="Culley D.E."/>
            <person name="Daum C."/>
            <person name="Ezra D."/>
            <person name="Gonzalez J.B."/>
            <person name="Henrissat B."/>
            <person name="Kuo A."/>
            <person name="Liang C."/>
            <person name="Lipzen A."/>
            <person name="Lutzoni F."/>
            <person name="Magnuson J."/>
            <person name="Mondo S."/>
            <person name="Nolan M."/>
            <person name="Ohm R."/>
            <person name="Pangilinan J."/>
            <person name="Park H.-J."/>
            <person name="Ramirez L."/>
            <person name="Alfaro M."/>
            <person name="Sun H."/>
            <person name="Tritt A."/>
            <person name="Yoshinaga Y."/>
            <person name="Zwiers L.-H."/>
            <person name="Turgeon B.G."/>
            <person name="Goodwin S.B."/>
            <person name="Spatafora J.W."/>
            <person name="Crous P.W."/>
            <person name="Grigoriev I.V."/>
        </authorList>
    </citation>
    <scope>NUCLEOTIDE SEQUENCE</scope>
    <source>
        <strain evidence="3">CBS 342.82</strain>
    </source>
</reference>
<dbReference type="GeneID" id="54362002"/>
<sequence length="534" mass="59364">MRQHSSPEGSHAGSLPVARPSSETARRQHHHENSDMIAYQPGQVKHPAIPVRARPQQPKRSILFVDCAPGGVSGRNSDPGTHKVRKDVRSHAATASAAKRKATIAKKEAQQKLLHMHRLGLPVEQAIDQLAIQRLRPAAPAPLSNSFKQLVELVTELQGDRVWYLGPVERSSLAHKALRSILWDAMLNSATLFQAAAFVAATHCNSCGLPSTAVHMGSGLILLRGASFNAVQAAITSSNNDSLTPVGIALLAGWERRYGDPESFQVHMQAWRSLSLPPKALDENHVATLTDLTLETLREALDERAEASSGGFKIVKSPQVILDLTTLPPGFKAFHVRNAEARSLLEIVSLLTRIDPRASDAIDQLRRISLENLAWSPHHTHSSTPSAAHEDAWDQLELKALYHVRAAMISLIGLTLQNSMDLHGSVWTFDMKSALLVHTTSCQHLNSEILMDTKYKEVAVWSRFIMCATSFDPQRDALIRDFLQQLDITTWSQMRKLLRKFIYYEPIFEPSCRAFFDRLSGPYIDELRRFTEVG</sequence>
<dbReference type="AlphaFoldDB" id="A0A6J3MAQ8"/>
<reference evidence="3" key="3">
    <citation type="submission" date="2025-08" db="UniProtKB">
        <authorList>
            <consortium name="RefSeq"/>
        </authorList>
    </citation>
    <scope>IDENTIFICATION</scope>
    <source>
        <strain evidence="3">CBS 342.82</strain>
    </source>
</reference>
<gene>
    <name evidence="3" type="ORF">K489DRAFT_377649</name>
</gene>
<protein>
    <submittedName>
        <fullName evidence="3">Uncharacterized protein</fullName>
    </submittedName>
</protein>
<dbReference type="Proteomes" id="UP000504637">
    <property type="component" value="Unplaced"/>
</dbReference>
<proteinExistence type="predicted"/>
<dbReference type="RefSeq" id="XP_033462142.1">
    <property type="nucleotide sequence ID" value="XM_033604202.1"/>
</dbReference>
<evidence type="ECO:0000313" key="2">
    <source>
        <dbReference type="Proteomes" id="UP000504637"/>
    </source>
</evidence>
<feature type="region of interest" description="Disordered" evidence="1">
    <location>
        <begin position="1"/>
        <end position="43"/>
    </location>
</feature>
<organism evidence="3">
    <name type="scientific">Dissoconium aciculare CBS 342.82</name>
    <dbReference type="NCBI Taxonomy" id="1314786"/>
    <lineage>
        <taxon>Eukaryota</taxon>
        <taxon>Fungi</taxon>
        <taxon>Dikarya</taxon>
        <taxon>Ascomycota</taxon>
        <taxon>Pezizomycotina</taxon>
        <taxon>Dothideomycetes</taxon>
        <taxon>Dothideomycetidae</taxon>
        <taxon>Mycosphaerellales</taxon>
        <taxon>Dissoconiaceae</taxon>
        <taxon>Dissoconium</taxon>
    </lineage>
</organism>
<keyword evidence="2" id="KW-1185">Reference proteome</keyword>
<reference evidence="3" key="2">
    <citation type="submission" date="2020-04" db="EMBL/GenBank/DDBJ databases">
        <authorList>
            <consortium name="NCBI Genome Project"/>
        </authorList>
    </citation>
    <scope>NUCLEOTIDE SEQUENCE</scope>
    <source>
        <strain evidence="3">CBS 342.82</strain>
    </source>
</reference>
<dbReference type="OrthoDB" id="3643633at2759"/>
<name>A0A6J3MAQ8_9PEZI</name>
<evidence type="ECO:0000313" key="3">
    <source>
        <dbReference type="RefSeq" id="XP_033462142.1"/>
    </source>
</evidence>
<evidence type="ECO:0000256" key="1">
    <source>
        <dbReference type="SAM" id="MobiDB-lite"/>
    </source>
</evidence>